<dbReference type="SUPFAM" id="SSF54403">
    <property type="entry name" value="Cystatin/monellin"/>
    <property type="match status" value="1"/>
</dbReference>
<feature type="signal peptide" evidence="4">
    <location>
        <begin position="1"/>
        <end position="20"/>
    </location>
</feature>
<name>A0A016WZ35_9BILA</name>
<proteinExistence type="inferred from homology"/>
<dbReference type="MEROPS" id="I25.043"/>
<reference evidence="7" key="1">
    <citation type="journal article" date="2015" name="Nat. Genet.">
        <title>The genome and transcriptome of the zoonotic hookworm Ancylostoma ceylanicum identify infection-specific gene families.</title>
        <authorList>
            <person name="Schwarz E.M."/>
            <person name="Hu Y."/>
            <person name="Antoshechkin I."/>
            <person name="Miller M.M."/>
            <person name="Sternberg P.W."/>
            <person name="Aroian R.V."/>
        </authorList>
    </citation>
    <scope>NUCLEOTIDE SEQUENCE</scope>
    <source>
        <strain evidence="7">HY135</strain>
    </source>
</reference>
<evidence type="ECO:0000259" key="5">
    <source>
        <dbReference type="SMART" id="SM00043"/>
    </source>
</evidence>
<dbReference type="OrthoDB" id="110606at2759"/>
<evidence type="ECO:0000256" key="2">
    <source>
        <dbReference type="ARBA" id="ARBA00022690"/>
    </source>
</evidence>
<comment type="similarity">
    <text evidence="1">Belongs to the cystatin family.</text>
</comment>
<dbReference type="GO" id="GO:0031982">
    <property type="term" value="C:vesicle"/>
    <property type="evidence" value="ECO:0007669"/>
    <property type="project" value="TreeGrafter"/>
</dbReference>
<feature type="domain" description="Cystatin" evidence="5">
    <location>
        <begin position="21"/>
        <end position="137"/>
    </location>
</feature>
<organism evidence="6 7">
    <name type="scientific">Ancylostoma ceylanicum</name>
    <dbReference type="NCBI Taxonomy" id="53326"/>
    <lineage>
        <taxon>Eukaryota</taxon>
        <taxon>Metazoa</taxon>
        <taxon>Ecdysozoa</taxon>
        <taxon>Nematoda</taxon>
        <taxon>Chromadorea</taxon>
        <taxon>Rhabditida</taxon>
        <taxon>Rhabditina</taxon>
        <taxon>Rhabditomorpha</taxon>
        <taxon>Strongyloidea</taxon>
        <taxon>Ancylostomatidae</taxon>
        <taxon>Ancylostomatinae</taxon>
        <taxon>Ancylostoma</taxon>
    </lineage>
</organism>
<dbReference type="GO" id="GO:0004869">
    <property type="term" value="F:cysteine-type endopeptidase inhibitor activity"/>
    <property type="evidence" value="ECO:0007669"/>
    <property type="project" value="UniProtKB-KW"/>
</dbReference>
<dbReference type="GO" id="GO:0005737">
    <property type="term" value="C:cytoplasm"/>
    <property type="evidence" value="ECO:0007669"/>
    <property type="project" value="TreeGrafter"/>
</dbReference>
<dbReference type="GO" id="GO:0005615">
    <property type="term" value="C:extracellular space"/>
    <property type="evidence" value="ECO:0007669"/>
    <property type="project" value="TreeGrafter"/>
</dbReference>
<dbReference type="InterPro" id="IPR000010">
    <property type="entry name" value="Cystatin_dom"/>
</dbReference>
<gene>
    <name evidence="6" type="primary">Acey_s0445.g1584</name>
    <name evidence="6" type="ORF">Y032_0445g1584</name>
</gene>
<evidence type="ECO:0000313" key="7">
    <source>
        <dbReference type="Proteomes" id="UP000024635"/>
    </source>
</evidence>
<dbReference type="STRING" id="53326.A0A016WZ35"/>
<dbReference type="Pfam" id="PF00031">
    <property type="entry name" value="Cystatin"/>
    <property type="match status" value="1"/>
</dbReference>
<protein>
    <recommendedName>
        <fullName evidence="5">Cystatin domain-containing protein</fullName>
    </recommendedName>
</protein>
<evidence type="ECO:0000256" key="4">
    <source>
        <dbReference type="SAM" id="SignalP"/>
    </source>
</evidence>
<keyword evidence="2" id="KW-0646">Protease inhibitor</keyword>
<dbReference type="Proteomes" id="UP000024635">
    <property type="component" value="Unassembled WGS sequence"/>
</dbReference>
<dbReference type="PANTHER" id="PTHR46186">
    <property type="entry name" value="CYSTATIN"/>
    <property type="match status" value="1"/>
</dbReference>
<keyword evidence="3" id="KW-0789">Thiol protease inhibitor</keyword>
<evidence type="ECO:0000256" key="1">
    <source>
        <dbReference type="ARBA" id="ARBA00009403"/>
    </source>
</evidence>
<keyword evidence="4" id="KW-0732">Signal</keyword>
<dbReference type="PANTHER" id="PTHR46186:SF2">
    <property type="entry name" value="CYSTATIN"/>
    <property type="match status" value="1"/>
</dbReference>
<dbReference type="AlphaFoldDB" id="A0A016WZ35"/>
<feature type="chain" id="PRO_5018655092" description="Cystatin domain-containing protein" evidence="4">
    <location>
        <begin position="21"/>
        <end position="143"/>
    </location>
</feature>
<keyword evidence="7" id="KW-1185">Reference proteome</keyword>
<sequence length="143" mass="15818">MPNFVSVIAVFTFTLFAVNAMMTGGIMDQDPKDPEWMTKAWKAAKSLNEGASNAGPHIMIPIKVLKAQTQVVAGTIYTFEILFGESECKKGQIDLSNLSSANCQLKPNGSRALYKVSLLEKPWQNYEQFNVEKLRDVSAGEEL</sequence>
<accession>A0A016WZ35</accession>
<evidence type="ECO:0000256" key="3">
    <source>
        <dbReference type="ARBA" id="ARBA00022704"/>
    </source>
</evidence>
<dbReference type="Gene3D" id="3.10.450.10">
    <property type="match status" value="1"/>
</dbReference>
<dbReference type="SMART" id="SM00043">
    <property type="entry name" value="CY"/>
    <property type="match status" value="1"/>
</dbReference>
<dbReference type="CDD" id="cd00042">
    <property type="entry name" value="CY"/>
    <property type="match status" value="1"/>
</dbReference>
<dbReference type="EMBL" id="JARK01000045">
    <property type="protein sequence ID" value="EYC44925.1"/>
    <property type="molecule type" value="Genomic_DNA"/>
</dbReference>
<evidence type="ECO:0000313" key="6">
    <source>
        <dbReference type="EMBL" id="EYC44925.1"/>
    </source>
</evidence>
<dbReference type="InterPro" id="IPR046350">
    <property type="entry name" value="Cystatin_sf"/>
</dbReference>
<comment type="caution">
    <text evidence="6">The sequence shown here is derived from an EMBL/GenBank/DDBJ whole genome shotgun (WGS) entry which is preliminary data.</text>
</comment>